<protein>
    <submittedName>
        <fullName evidence="1">Uncharacterized protein</fullName>
    </submittedName>
</protein>
<proteinExistence type="predicted"/>
<dbReference type="Proteomes" id="UP001177021">
    <property type="component" value="Unassembled WGS sequence"/>
</dbReference>
<reference evidence="1" key="1">
    <citation type="submission" date="2023-10" db="EMBL/GenBank/DDBJ databases">
        <authorList>
            <person name="Rodriguez Cubillos JULIANA M."/>
            <person name="De Vega J."/>
        </authorList>
    </citation>
    <scope>NUCLEOTIDE SEQUENCE</scope>
</reference>
<evidence type="ECO:0000313" key="2">
    <source>
        <dbReference type="Proteomes" id="UP001177021"/>
    </source>
</evidence>
<name>A0ACB0KYI0_TRIPR</name>
<keyword evidence="2" id="KW-1185">Reference proteome</keyword>
<accession>A0ACB0KYI0</accession>
<evidence type="ECO:0000313" key="1">
    <source>
        <dbReference type="EMBL" id="CAJ2661685.1"/>
    </source>
</evidence>
<dbReference type="EMBL" id="CASHSV030000409">
    <property type="protein sequence ID" value="CAJ2661685.1"/>
    <property type="molecule type" value="Genomic_DNA"/>
</dbReference>
<gene>
    <name evidence="1" type="ORF">MILVUS5_LOCUS27355</name>
</gene>
<comment type="caution">
    <text evidence="1">The sequence shown here is derived from an EMBL/GenBank/DDBJ whole genome shotgun (WGS) entry which is preliminary data.</text>
</comment>
<organism evidence="1 2">
    <name type="scientific">Trifolium pratense</name>
    <name type="common">Red clover</name>
    <dbReference type="NCBI Taxonomy" id="57577"/>
    <lineage>
        <taxon>Eukaryota</taxon>
        <taxon>Viridiplantae</taxon>
        <taxon>Streptophyta</taxon>
        <taxon>Embryophyta</taxon>
        <taxon>Tracheophyta</taxon>
        <taxon>Spermatophyta</taxon>
        <taxon>Magnoliopsida</taxon>
        <taxon>eudicotyledons</taxon>
        <taxon>Gunneridae</taxon>
        <taxon>Pentapetalae</taxon>
        <taxon>rosids</taxon>
        <taxon>fabids</taxon>
        <taxon>Fabales</taxon>
        <taxon>Fabaceae</taxon>
        <taxon>Papilionoideae</taxon>
        <taxon>50 kb inversion clade</taxon>
        <taxon>NPAAA clade</taxon>
        <taxon>Hologalegina</taxon>
        <taxon>IRL clade</taxon>
        <taxon>Trifolieae</taxon>
        <taxon>Trifolium</taxon>
    </lineage>
</organism>
<sequence>MCRYENKDIAGKAATLLWLMWQNRNNLVWNDNNSSAQQIGIQAAQFWHQWALVNRRLDEQQQHVHQQTTFSGEEQWQPPPIGYLKCNVDASFFNMVGATGWGWCLRDHNGQFKLAGTNFVKSPLNILEGEAMAIIEAMEMMMQKGFSYVTFESDSKTVADALNLVSHAKVNSLPNCQLADEEFSEYKKDGCGGGSGVLNDKDVEVPAACIILIGLFTLQHFGTHRVGFLFAPIVIAWLFCISTIGIYNTFFWNPQIYHALCPIYALRFIRKTQTGAWMALGGVLLSITGSEAMFADLVHFSQLSIQVYYSKFGLFSRV</sequence>